<evidence type="ECO:0000259" key="8">
    <source>
        <dbReference type="Pfam" id="PF01676"/>
    </source>
</evidence>
<dbReference type="HAMAP" id="MF_00740">
    <property type="entry name" value="Phosphopentomut"/>
    <property type="match status" value="1"/>
</dbReference>
<feature type="domain" description="Metalloenzyme" evidence="8">
    <location>
        <begin position="6"/>
        <end position="375"/>
    </location>
</feature>
<dbReference type="Pfam" id="PF01676">
    <property type="entry name" value="Metalloenzyme"/>
    <property type="match status" value="1"/>
</dbReference>
<reference evidence="10" key="1">
    <citation type="submission" date="2018-12" db="EMBL/GenBank/DDBJ databases">
        <title>Tengunoibacter tsumagoiensis gen. nov., sp. nov., Dictyobacter kobayashii sp. nov., D. alpinus sp. nov., and D. joshuensis sp. nov. and description of Dictyobacteraceae fam. nov. within the order Ktedonobacterales isolated from Tengu-no-mugimeshi.</title>
        <authorList>
            <person name="Wang C.M."/>
            <person name="Zheng Y."/>
            <person name="Sakai Y."/>
            <person name="Toyoda A."/>
            <person name="Minakuchi Y."/>
            <person name="Abe K."/>
            <person name="Yokota A."/>
            <person name="Yabe S."/>
        </authorList>
    </citation>
    <scope>NUCLEOTIDE SEQUENCE [LARGE SCALE GENOMIC DNA]</scope>
    <source>
        <strain evidence="10">Uno3</strain>
    </source>
</reference>
<dbReference type="InterPro" id="IPR006124">
    <property type="entry name" value="Metalloenzyme"/>
</dbReference>
<dbReference type="PANTHER" id="PTHR21110:SF0">
    <property type="entry name" value="PHOSPHOPENTOMUTASE"/>
    <property type="match status" value="1"/>
</dbReference>
<organism evidence="9 10">
    <name type="scientific">Tengunoibacter tsumagoiensis</name>
    <dbReference type="NCBI Taxonomy" id="2014871"/>
    <lineage>
        <taxon>Bacteria</taxon>
        <taxon>Bacillati</taxon>
        <taxon>Chloroflexota</taxon>
        <taxon>Ktedonobacteria</taxon>
        <taxon>Ktedonobacterales</taxon>
        <taxon>Dictyobacteraceae</taxon>
        <taxon>Tengunoibacter</taxon>
    </lineage>
</organism>
<keyword evidence="10" id="KW-1185">Reference proteome</keyword>
<evidence type="ECO:0000256" key="6">
    <source>
        <dbReference type="HAMAP-Rule" id="MF_00740"/>
    </source>
</evidence>
<comment type="catalytic activity">
    <reaction evidence="6">
        <text>2-deoxy-alpha-D-ribose 1-phosphate = 2-deoxy-D-ribose 5-phosphate</text>
        <dbReference type="Rhea" id="RHEA:27658"/>
        <dbReference type="ChEBI" id="CHEBI:57259"/>
        <dbReference type="ChEBI" id="CHEBI:62877"/>
        <dbReference type="EC" id="5.4.2.7"/>
    </reaction>
</comment>
<accession>A0A401ZZB6</accession>
<dbReference type="Proteomes" id="UP000287352">
    <property type="component" value="Unassembled WGS sequence"/>
</dbReference>
<dbReference type="InterPro" id="IPR010045">
    <property type="entry name" value="DeoB"/>
</dbReference>
<keyword evidence="3 6" id="KW-0479">Metal-binding</keyword>
<evidence type="ECO:0000256" key="4">
    <source>
        <dbReference type="ARBA" id="ARBA00023211"/>
    </source>
</evidence>
<evidence type="ECO:0000256" key="5">
    <source>
        <dbReference type="ARBA" id="ARBA00023235"/>
    </source>
</evidence>
<dbReference type="GO" id="GO:0006015">
    <property type="term" value="P:5-phosphoribose 1-diphosphate biosynthetic process"/>
    <property type="evidence" value="ECO:0007669"/>
    <property type="project" value="UniProtKB-UniPathway"/>
</dbReference>
<dbReference type="OrthoDB" id="9769930at2"/>
<dbReference type="NCBIfam" id="TIGR01696">
    <property type="entry name" value="deoB"/>
    <property type="match status" value="1"/>
</dbReference>
<evidence type="ECO:0000313" key="10">
    <source>
        <dbReference type="Proteomes" id="UP000287352"/>
    </source>
</evidence>
<feature type="binding site" evidence="6">
    <location>
        <position position="338"/>
    </location>
    <ligand>
        <name>Mn(2+)</name>
        <dbReference type="ChEBI" id="CHEBI:29035"/>
        <label>2</label>
    </ligand>
</feature>
<comment type="subcellular location">
    <subcellularLocation>
        <location evidence="6">Cytoplasm</location>
    </subcellularLocation>
</comment>
<name>A0A401ZZB6_9CHLR</name>
<dbReference type="InterPro" id="IPR024052">
    <property type="entry name" value="Phosphopentomutase_DeoB_cap_sf"/>
</dbReference>
<dbReference type="RefSeq" id="WP_126579828.1">
    <property type="nucleotide sequence ID" value="NZ_BIFR01000001.1"/>
</dbReference>
<comment type="catalytic activity">
    <reaction evidence="6">
        <text>alpha-D-ribose 1-phosphate = D-ribose 5-phosphate</text>
        <dbReference type="Rhea" id="RHEA:18793"/>
        <dbReference type="ChEBI" id="CHEBI:57720"/>
        <dbReference type="ChEBI" id="CHEBI:78346"/>
        <dbReference type="EC" id="5.4.2.7"/>
    </reaction>
</comment>
<dbReference type="PANTHER" id="PTHR21110">
    <property type="entry name" value="PHOSPHOPENTOMUTASE"/>
    <property type="match status" value="1"/>
</dbReference>
<evidence type="ECO:0000313" key="9">
    <source>
        <dbReference type="EMBL" id="GCE12188.1"/>
    </source>
</evidence>
<comment type="pathway">
    <text evidence="6">Carbohydrate degradation; 2-deoxy-D-ribose 1-phosphate degradation; D-glyceraldehyde 3-phosphate and acetaldehyde from 2-deoxy-alpha-D-ribose 1-phosphate: step 1/2.</text>
</comment>
<comment type="function">
    <text evidence="6">Isomerase that catalyzes the conversion of deoxy-ribose 1-phosphate (dRib-1-P) and ribose 1-phosphate (Rib-1-P) to deoxy-ribose 5-phosphate (dRib-5-P) and ribose 5-phosphate (Rib-5-P), respectively.</text>
</comment>
<comment type="caution">
    <text evidence="9">The sequence shown here is derived from an EMBL/GenBank/DDBJ whole genome shotgun (WGS) entry which is preliminary data.</text>
</comment>
<feature type="binding site" evidence="6">
    <location>
        <position position="326"/>
    </location>
    <ligand>
        <name>Mn(2+)</name>
        <dbReference type="ChEBI" id="CHEBI:29035"/>
        <label>1</label>
    </ligand>
</feature>
<sequence>MTKLTRAIVVVLDGVGAGENPDAALYGDEGASSLEHCAQAIHGLALPNLGAIGLGNITPISGTPPRSDAIGAYGRMASAAAGKDSTTGHWEMSGVVLQRALPTYPHGFPAEVVSAFEHAIGRGTIGNKVASGTEIIKELGEEHVRTGRPILYTSADSVFQIAAHQEIIPLPELYHICEIARGMLTGEHAVGRVIARPFIGEPGNFKRTEHRRDFSLAPTGVTLLDLLQKAGKDVIAIGKIEDLFAGRSITQRDHTETNQDGMAATLRYLEQDFHGLLFVNLVEFDMLWGHRRDSEGYAQALRDVDAWLPQVQRLLRPGDALFFTADHGVDPTYRGTDHTREMVPLLAYGPQVQPGVDLGIRSTFADLGQTLAQAFDVGSLAAGHSFAQAIGLL</sequence>
<dbReference type="Gene3D" id="3.30.70.1250">
    <property type="entry name" value="Phosphopentomutase"/>
    <property type="match status" value="1"/>
</dbReference>
<evidence type="ECO:0000256" key="7">
    <source>
        <dbReference type="NCBIfam" id="TIGR01696"/>
    </source>
</evidence>
<evidence type="ECO:0000256" key="3">
    <source>
        <dbReference type="ARBA" id="ARBA00022723"/>
    </source>
</evidence>
<dbReference type="NCBIfam" id="NF003766">
    <property type="entry name" value="PRK05362.1"/>
    <property type="match status" value="1"/>
</dbReference>
<feature type="binding site" evidence="6">
    <location>
        <position position="290"/>
    </location>
    <ligand>
        <name>Mn(2+)</name>
        <dbReference type="ChEBI" id="CHEBI:29035"/>
        <label>2</label>
    </ligand>
</feature>
<dbReference type="GO" id="GO:0009117">
    <property type="term" value="P:nucleotide metabolic process"/>
    <property type="evidence" value="ECO:0007669"/>
    <property type="project" value="UniProtKB-UniRule"/>
</dbReference>
<dbReference type="Gene3D" id="3.40.720.10">
    <property type="entry name" value="Alkaline Phosphatase, subunit A"/>
    <property type="match status" value="1"/>
</dbReference>
<keyword evidence="5 6" id="KW-0413">Isomerase</keyword>
<dbReference type="UniPathway" id="UPA00087">
    <property type="reaction ID" value="UER00173"/>
</dbReference>
<comment type="cofactor">
    <cofactor evidence="6">
        <name>Mn(2+)</name>
        <dbReference type="ChEBI" id="CHEBI:29035"/>
    </cofactor>
    <text evidence="6">Binds 2 manganese ions.</text>
</comment>
<evidence type="ECO:0000256" key="2">
    <source>
        <dbReference type="ARBA" id="ARBA00022490"/>
    </source>
</evidence>
<dbReference type="GO" id="GO:0005829">
    <property type="term" value="C:cytosol"/>
    <property type="evidence" value="ECO:0007669"/>
    <property type="project" value="TreeGrafter"/>
</dbReference>
<dbReference type="EC" id="5.4.2.7" evidence="6 7"/>
<protein>
    <recommendedName>
        <fullName evidence="6 7">Phosphopentomutase</fullName>
        <ecNumber evidence="6 7">5.4.2.7</ecNumber>
    </recommendedName>
    <alternativeName>
        <fullName evidence="6">Phosphodeoxyribomutase</fullName>
    </alternativeName>
</protein>
<dbReference type="GO" id="GO:0043094">
    <property type="term" value="P:metabolic compound salvage"/>
    <property type="evidence" value="ECO:0007669"/>
    <property type="project" value="UniProtKB-UniRule"/>
</dbReference>
<proteinExistence type="inferred from homology"/>
<dbReference type="SUPFAM" id="SSF143856">
    <property type="entry name" value="DeoB insert domain-like"/>
    <property type="match status" value="1"/>
</dbReference>
<dbReference type="InterPro" id="IPR017850">
    <property type="entry name" value="Alkaline_phosphatase_core_sf"/>
</dbReference>
<feature type="binding site" evidence="6">
    <location>
        <position position="327"/>
    </location>
    <ligand>
        <name>Mn(2+)</name>
        <dbReference type="ChEBI" id="CHEBI:29035"/>
        <label>1</label>
    </ligand>
</feature>
<comment type="similarity">
    <text evidence="1 6">Belongs to the phosphopentomutase family.</text>
</comment>
<dbReference type="AlphaFoldDB" id="A0A401ZZB6"/>
<keyword evidence="2 6" id="KW-0963">Cytoplasm</keyword>
<dbReference type="EMBL" id="BIFR01000001">
    <property type="protein sequence ID" value="GCE12188.1"/>
    <property type="molecule type" value="Genomic_DNA"/>
</dbReference>
<gene>
    <name evidence="6 9" type="primary">deoB</name>
    <name evidence="9" type="ORF">KTT_20470</name>
</gene>
<dbReference type="PIRSF" id="PIRSF001491">
    <property type="entry name" value="Ppentomutase"/>
    <property type="match status" value="1"/>
</dbReference>
<dbReference type="GO" id="GO:0006018">
    <property type="term" value="P:2-deoxyribose 1-phosphate catabolic process"/>
    <property type="evidence" value="ECO:0007669"/>
    <property type="project" value="UniProtKB-UniRule"/>
</dbReference>
<feature type="binding site" evidence="6">
    <location>
        <position position="285"/>
    </location>
    <ligand>
        <name>Mn(2+)</name>
        <dbReference type="ChEBI" id="CHEBI:29035"/>
        <label>2</label>
    </ligand>
</feature>
<feature type="binding site" evidence="6">
    <location>
        <position position="13"/>
    </location>
    <ligand>
        <name>Mn(2+)</name>
        <dbReference type="ChEBI" id="CHEBI:29035"/>
        <label>1</label>
    </ligand>
</feature>
<dbReference type="FunFam" id="3.30.70.1250:FF:000001">
    <property type="entry name" value="Phosphopentomutase"/>
    <property type="match status" value="1"/>
</dbReference>
<dbReference type="CDD" id="cd16009">
    <property type="entry name" value="PPM"/>
    <property type="match status" value="1"/>
</dbReference>
<keyword evidence="4 6" id="KW-0464">Manganese</keyword>
<dbReference type="GO" id="GO:0008973">
    <property type="term" value="F:phosphopentomutase activity"/>
    <property type="evidence" value="ECO:0007669"/>
    <property type="project" value="UniProtKB-UniRule"/>
</dbReference>
<dbReference type="SUPFAM" id="SSF53649">
    <property type="entry name" value="Alkaline phosphatase-like"/>
    <property type="match status" value="1"/>
</dbReference>
<evidence type="ECO:0000256" key="1">
    <source>
        <dbReference type="ARBA" id="ARBA00010373"/>
    </source>
</evidence>
<dbReference type="GO" id="GO:0030145">
    <property type="term" value="F:manganese ion binding"/>
    <property type="evidence" value="ECO:0007669"/>
    <property type="project" value="UniProtKB-UniRule"/>
</dbReference>
<dbReference type="GO" id="GO:0000287">
    <property type="term" value="F:magnesium ion binding"/>
    <property type="evidence" value="ECO:0007669"/>
    <property type="project" value="UniProtKB-UniRule"/>
</dbReference>